<dbReference type="InterPro" id="IPR000690">
    <property type="entry name" value="Matrin/U1-C_Znf_C2H2"/>
</dbReference>
<feature type="domain" description="Matrin-type" evidence="9">
    <location>
        <begin position="11"/>
        <end position="42"/>
    </location>
</feature>
<evidence type="ECO:0000256" key="4">
    <source>
        <dbReference type="ARBA" id="ARBA00022833"/>
    </source>
</evidence>
<dbReference type="InterPro" id="IPR001202">
    <property type="entry name" value="WW_dom"/>
</dbReference>
<dbReference type="Gene3D" id="2.20.70.10">
    <property type="match status" value="1"/>
</dbReference>
<evidence type="ECO:0000256" key="5">
    <source>
        <dbReference type="ARBA" id="ARBA00023242"/>
    </source>
</evidence>
<dbReference type="PANTHER" id="PTHR13173">
    <property type="entry name" value="WW DOMAIN BINDING PROTEIN 4"/>
    <property type="match status" value="1"/>
</dbReference>
<dbReference type="InterPro" id="IPR003604">
    <property type="entry name" value="Matrin/U1-like-C_Znf_C2H2"/>
</dbReference>
<dbReference type="GO" id="GO:0000398">
    <property type="term" value="P:mRNA splicing, via spliceosome"/>
    <property type="evidence" value="ECO:0007669"/>
    <property type="project" value="InterPro"/>
</dbReference>
<dbReference type="EMBL" id="OU900095">
    <property type="protein sequence ID" value="CAG9858908.1"/>
    <property type="molecule type" value="Genomic_DNA"/>
</dbReference>
<protein>
    <recommendedName>
        <fullName evidence="12">WW domain-binding protein 4</fullName>
    </recommendedName>
</protein>
<evidence type="ECO:0000313" key="11">
    <source>
        <dbReference type="Proteomes" id="UP001153712"/>
    </source>
</evidence>
<evidence type="ECO:0000313" key="10">
    <source>
        <dbReference type="EMBL" id="CAG9858908.1"/>
    </source>
</evidence>
<keyword evidence="5" id="KW-0539">Nucleus</keyword>
<dbReference type="PANTHER" id="PTHR13173:SF10">
    <property type="entry name" value="WW DOMAIN-BINDING PROTEIN 4"/>
    <property type="match status" value="1"/>
</dbReference>
<dbReference type="PROSITE" id="PS50171">
    <property type="entry name" value="ZF_MATRIN"/>
    <property type="match status" value="1"/>
</dbReference>
<evidence type="ECO:0000256" key="1">
    <source>
        <dbReference type="ARBA" id="ARBA00004123"/>
    </source>
</evidence>
<accession>A0A9N9XLR0</accession>
<keyword evidence="3" id="KW-0863">Zinc-finger</keyword>
<keyword evidence="2" id="KW-0479">Metal-binding</keyword>
<keyword evidence="4" id="KW-0862">Zinc</keyword>
<organism evidence="10 11">
    <name type="scientific">Phyllotreta striolata</name>
    <name type="common">Striped flea beetle</name>
    <name type="synonym">Crioceris striolata</name>
    <dbReference type="NCBI Taxonomy" id="444603"/>
    <lineage>
        <taxon>Eukaryota</taxon>
        <taxon>Metazoa</taxon>
        <taxon>Ecdysozoa</taxon>
        <taxon>Arthropoda</taxon>
        <taxon>Hexapoda</taxon>
        <taxon>Insecta</taxon>
        <taxon>Pterygota</taxon>
        <taxon>Neoptera</taxon>
        <taxon>Endopterygota</taxon>
        <taxon>Coleoptera</taxon>
        <taxon>Polyphaga</taxon>
        <taxon>Cucujiformia</taxon>
        <taxon>Chrysomeloidea</taxon>
        <taxon>Chrysomelidae</taxon>
        <taxon>Galerucinae</taxon>
        <taxon>Alticini</taxon>
        <taxon>Phyllotreta</taxon>
    </lineage>
</organism>
<dbReference type="InterPro" id="IPR040023">
    <property type="entry name" value="WBP4"/>
</dbReference>
<dbReference type="SMART" id="SM00456">
    <property type="entry name" value="WW"/>
    <property type="match status" value="1"/>
</dbReference>
<dbReference type="SUPFAM" id="SSF51045">
    <property type="entry name" value="WW domain"/>
    <property type="match status" value="1"/>
</dbReference>
<dbReference type="AlphaFoldDB" id="A0A9N9XLR0"/>
<dbReference type="PROSITE" id="PS50020">
    <property type="entry name" value="WW_DOMAIN_2"/>
    <property type="match status" value="1"/>
</dbReference>
<dbReference type="Proteomes" id="UP001153712">
    <property type="component" value="Chromosome 2"/>
</dbReference>
<dbReference type="Pfam" id="PF00397">
    <property type="entry name" value="WW"/>
    <property type="match status" value="1"/>
</dbReference>
<dbReference type="InterPro" id="IPR036236">
    <property type="entry name" value="Znf_C2H2_sf"/>
</dbReference>
<feature type="domain" description="WW" evidence="8">
    <location>
        <begin position="112"/>
        <end position="139"/>
    </location>
</feature>
<dbReference type="InterPro" id="IPR013085">
    <property type="entry name" value="U1-CZ_Znf_C2H2"/>
</dbReference>
<sequence>MADYWKSNDRKYCDFCKCWIADNRPSVEFHEKGRRHQENVKKRLKNISKASARAQKAEEQVDVAIKKMEAAAMVAYRRDVESNSSADLTSIAISKKLKEDNLELSGSSNKIWCEAKSKEGHVYYYNTLTNESVWEPPKEGYSTIEEQAQIRDKRADNQLKELDKQRKMEGLKIARQQQAEAEEERARIEREKLKERRVKEETPPPEYGPIIEPGKNDPYGKWKTVKEEPIMDLQLPVVQEEWTECPVQYEPEPIKKEFKEKTVENIDDCGPASFKKRKKFGGGRNVRQRLDDD</sequence>
<dbReference type="Gene3D" id="3.30.160.60">
    <property type="entry name" value="Classic Zinc Finger"/>
    <property type="match status" value="1"/>
</dbReference>
<dbReference type="OrthoDB" id="191651at2759"/>
<dbReference type="InterPro" id="IPR036020">
    <property type="entry name" value="WW_dom_sf"/>
</dbReference>
<gene>
    <name evidence="10" type="ORF">PHYEVI_LOCUS5295</name>
</gene>
<feature type="coiled-coil region" evidence="6">
    <location>
        <begin position="40"/>
        <end position="67"/>
    </location>
</feature>
<evidence type="ECO:0000259" key="9">
    <source>
        <dbReference type="PROSITE" id="PS50171"/>
    </source>
</evidence>
<evidence type="ECO:0000256" key="3">
    <source>
        <dbReference type="ARBA" id="ARBA00022771"/>
    </source>
</evidence>
<keyword evidence="11" id="KW-1185">Reference proteome</keyword>
<dbReference type="SUPFAM" id="SSF57667">
    <property type="entry name" value="beta-beta-alpha zinc fingers"/>
    <property type="match status" value="1"/>
</dbReference>
<evidence type="ECO:0000256" key="7">
    <source>
        <dbReference type="SAM" id="MobiDB-lite"/>
    </source>
</evidence>
<proteinExistence type="predicted"/>
<comment type="subcellular location">
    <subcellularLocation>
        <location evidence="1">Nucleus</location>
    </subcellularLocation>
</comment>
<evidence type="ECO:0000259" key="8">
    <source>
        <dbReference type="PROSITE" id="PS50020"/>
    </source>
</evidence>
<evidence type="ECO:0000256" key="2">
    <source>
        <dbReference type="ARBA" id="ARBA00022723"/>
    </source>
</evidence>
<feature type="compositionally biased region" description="Basic and acidic residues" evidence="7">
    <location>
        <begin position="193"/>
        <end position="202"/>
    </location>
</feature>
<dbReference type="Pfam" id="PF06220">
    <property type="entry name" value="zf-U1"/>
    <property type="match status" value="1"/>
</dbReference>
<dbReference type="SMART" id="SM00451">
    <property type="entry name" value="ZnF_U1"/>
    <property type="match status" value="1"/>
</dbReference>
<name>A0A9N9XLR0_PHYSR</name>
<evidence type="ECO:0000256" key="6">
    <source>
        <dbReference type="SAM" id="Coils"/>
    </source>
</evidence>
<evidence type="ECO:0008006" key="12">
    <source>
        <dbReference type="Google" id="ProtNLM"/>
    </source>
</evidence>
<reference evidence="10" key="1">
    <citation type="submission" date="2022-01" db="EMBL/GenBank/DDBJ databases">
        <authorList>
            <person name="King R."/>
        </authorList>
    </citation>
    <scope>NUCLEOTIDE SEQUENCE</scope>
</reference>
<feature type="region of interest" description="Disordered" evidence="7">
    <location>
        <begin position="267"/>
        <end position="293"/>
    </location>
</feature>
<dbReference type="GO" id="GO:0071011">
    <property type="term" value="C:precatalytic spliceosome"/>
    <property type="evidence" value="ECO:0007669"/>
    <property type="project" value="TreeGrafter"/>
</dbReference>
<dbReference type="CDD" id="cd00201">
    <property type="entry name" value="WW"/>
    <property type="match status" value="1"/>
</dbReference>
<keyword evidence="6" id="KW-0175">Coiled coil</keyword>
<feature type="region of interest" description="Disordered" evidence="7">
    <location>
        <begin position="193"/>
        <end position="222"/>
    </location>
</feature>
<dbReference type="GO" id="GO:0008270">
    <property type="term" value="F:zinc ion binding"/>
    <property type="evidence" value="ECO:0007669"/>
    <property type="project" value="UniProtKB-KW"/>
</dbReference>
<dbReference type="GO" id="GO:0003723">
    <property type="term" value="F:RNA binding"/>
    <property type="evidence" value="ECO:0007669"/>
    <property type="project" value="TreeGrafter"/>
</dbReference>